<feature type="region of interest" description="Disordered" evidence="1">
    <location>
        <begin position="1"/>
        <end position="21"/>
    </location>
</feature>
<dbReference type="InterPro" id="IPR027417">
    <property type="entry name" value="P-loop_NTPase"/>
</dbReference>
<proteinExistence type="predicted"/>
<evidence type="ECO:0000313" key="2">
    <source>
        <dbReference type="EMBL" id="GAF05816.1"/>
    </source>
</evidence>
<gene>
    <name evidence="2" type="ORF">JCM21142_114570</name>
</gene>
<dbReference type="AlphaFoldDB" id="W7YMB8"/>
<dbReference type="EMBL" id="BAMD01000131">
    <property type="protein sequence ID" value="GAF05816.1"/>
    <property type="molecule type" value="Genomic_DNA"/>
</dbReference>
<evidence type="ECO:0008006" key="4">
    <source>
        <dbReference type="Google" id="ProtNLM"/>
    </source>
</evidence>
<accession>W7YMB8</accession>
<organism evidence="2 3">
    <name type="scientific">Saccharicrinis fermentans DSM 9555 = JCM 21142</name>
    <dbReference type="NCBI Taxonomy" id="869213"/>
    <lineage>
        <taxon>Bacteria</taxon>
        <taxon>Pseudomonadati</taxon>
        <taxon>Bacteroidota</taxon>
        <taxon>Bacteroidia</taxon>
        <taxon>Marinilabiliales</taxon>
        <taxon>Marinilabiliaceae</taxon>
        <taxon>Saccharicrinis</taxon>
    </lineage>
</organism>
<dbReference type="Proteomes" id="UP000019402">
    <property type="component" value="Unassembled WGS sequence"/>
</dbReference>
<sequence length="226" mass="25456">MNAPNVDNTTNPPMGTKVSRPKGKYINQVRTKKFKTFEFDGVYRDVMGMPETNGIWLVYGKEKNGKTTLSLMLAEYLSTFGRTMYISAEEGIGKTFVDATERAKLRPNNRSLIFYEYVSVEELISILSRRQSPHVAFLDNMTIYNDELKAGGLKNLVQKFPNKLFVIIAHEERNEPYTATAKLARKLASIIFQVKGLACFVSGRCPGGNLVINEEKATLFHGTDIK</sequence>
<dbReference type="STRING" id="869213.GCA_000517085_01903"/>
<dbReference type="RefSeq" id="WP_027471607.1">
    <property type="nucleotide sequence ID" value="NZ_BAMD01000131.1"/>
</dbReference>
<keyword evidence="3" id="KW-1185">Reference proteome</keyword>
<comment type="caution">
    <text evidence="2">The sequence shown here is derived from an EMBL/GenBank/DDBJ whole genome shotgun (WGS) entry which is preliminary data.</text>
</comment>
<name>W7YMB8_9BACT</name>
<protein>
    <recommendedName>
        <fullName evidence="4">AAA+ ATPase domain-containing protein</fullName>
    </recommendedName>
</protein>
<feature type="compositionally biased region" description="Polar residues" evidence="1">
    <location>
        <begin position="1"/>
        <end position="13"/>
    </location>
</feature>
<dbReference type="OrthoDB" id="796468at2"/>
<evidence type="ECO:0000313" key="3">
    <source>
        <dbReference type="Proteomes" id="UP000019402"/>
    </source>
</evidence>
<reference evidence="2 3" key="1">
    <citation type="journal article" date="2014" name="Genome Announc.">
        <title>Draft Genome Sequence of Cytophaga fermentans JCM 21142T, a Facultative Anaerobe Isolated from Marine Mud.</title>
        <authorList>
            <person name="Starns D."/>
            <person name="Oshima K."/>
            <person name="Suda W."/>
            <person name="Iino T."/>
            <person name="Yuki M."/>
            <person name="Inoue J."/>
            <person name="Kitamura K."/>
            <person name="Iida T."/>
            <person name="Darby A."/>
            <person name="Hattori M."/>
            <person name="Ohkuma M."/>
        </authorList>
    </citation>
    <scope>NUCLEOTIDE SEQUENCE [LARGE SCALE GENOMIC DNA]</scope>
    <source>
        <strain evidence="2 3">JCM 21142</strain>
    </source>
</reference>
<dbReference type="SUPFAM" id="SSF52540">
    <property type="entry name" value="P-loop containing nucleoside triphosphate hydrolases"/>
    <property type="match status" value="1"/>
</dbReference>
<evidence type="ECO:0000256" key="1">
    <source>
        <dbReference type="SAM" id="MobiDB-lite"/>
    </source>
</evidence>
<dbReference type="eggNOG" id="COG0467">
    <property type="taxonomic scope" value="Bacteria"/>
</dbReference>